<organism evidence="1 2">
    <name type="scientific">Rhizobium loti</name>
    <name type="common">Mesorhizobium loti</name>
    <dbReference type="NCBI Taxonomy" id="381"/>
    <lineage>
        <taxon>Bacteria</taxon>
        <taxon>Pseudomonadati</taxon>
        <taxon>Pseudomonadota</taxon>
        <taxon>Alphaproteobacteria</taxon>
        <taxon>Hyphomicrobiales</taxon>
        <taxon>Phyllobacteriaceae</taxon>
        <taxon>Mesorhizobium</taxon>
    </lineage>
</organism>
<accession>A0A6M7U3K8</accession>
<evidence type="ECO:0000313" key="2">
    <source>
        <dbReference type="Proteomes" id="UP000093737"/>
    </source>
</evidence>
<dbReference type="PANTHER" id="PTHR23028">
    <property type="entry name" value="ACETYLTRANSFERASE"/>
    <property type="match status" value="1"/>
</dbReference>
<dbReference type="InterPro" id="IPR002656">
    <property type="entry name" value="Acyl_transf_3_dom"/>
</dbReference>
<dbReference type="InterPro" id="IPR050879">
    <property type="entry name" value="Acyltransferase_3"/>
</dbReference>
<dbReference type="Proteomes" id="UP000093737">
    <property type="component" value="Unassembled WGS sequence"/>
</dbReference>
<reference evidence="1 2" key="1">
    <citation type="submission" date="2016-05" db="EMBL/GenBank/DDBJ databases">
        <authorList>
            <person name="Ramsay J.P."/>
        </authorList>
    </citation>
    <scope>NUCLEOTIDE SEQUENCE [LARGE SCALE GENOMIC DNA]</scope>
    <source>
        <strain evidence="1 2">NZP2042</strain>
    </source>
</reference>
<protein>
    <submittedName>
        <fullName evidence="1">Uncharacterized protein</fullName>
    </submittedName>
</protein>
<comment type="caution">
    <text evidence="1">The sequence shown here is derived from an EMBL/GenBank/DDBJ whole genome shotgun (WGS) entry which is preliminary data.</text>
</comment>
<gene>
    <name evidence="1" type="ORF">A8145_21020</name>
</gene>
<dbReference type="PANTHER" id="PTHR23028:SF131">
    <property type="entry name" value="BLR2367 PROTEIN"/>
    <property type="match status" value="1"/>
</dbReference>
<name>A0A6M7U3K8_RHILI</name>
<dbReference type="GO" id="GO:0016020">
    <property type="term" value="C:membrane"/>
    <property type="evidence" value="ECO:0007669"/>
    <property type="project" value="TreeGrafter"/>
</dbReference>
<dbReference type="GO" id="GO:0016747">
    <property type="term" value="F:acyltransferase activity, transferring groups other than amino-acyl groups"/>
    <property type="evidence" value="ECO:0007669"/>
    <property type="project" value="InterPro"/>
</dbReference>
<evidence type="ECO:0000313" key="1">
    <source>
        <dbReference type="EMBL" id="OBQ62148.1"/>
    </source>
</evidence>
<sequence>MIWSLQILRFVAALMVVYSHSVKIAIEVTRSNGLLPLSVQMVGRAGVDIFFVISGVIISRVSIGLSWQEFAWRRLRRVVPIYFVACIPTVVIAAKDGFGWRDVLATFLLWPATDVMTAPLLTVAWTLCFETLFYAAATLVLWNRNALYVLLGLFIGAMLLRPMGPVFQFLGNPIILEFLLGVAIARLPEWRSARWAIVVGAGMIVLAGPIGFATSGDPIDYLVGVGVGPRLLIYGIPAALIVYGTMQIKAGPSFWTAQGDASYSLYLTHILILLTLLQFWLAFPIAPDLIIILSTLACVLFGWAVHTRVEKPLLNALRGQREKTLRPA</sequence>
<proteinExistence type="predicted"/>
<dbReference type="EMBL" id="LYTK01000020">
    <property type="protein sequence ID" value="OBQ62148.1"/>
    <property type="molecule type" value="Genomic_DNA"/>
</dbReference>
<dbReference type="Pfam" id="PF01757">
    <property type="entry name" value="Acyl_transf_3"/>
    <property type="match status" value="1"/>
</dbReference>
<dbReference type="AlphaFoldDB" id="A0A6M7U3K8"/>
<dbReference type="GO" id="GO:0000271">
    <property type="term" value="P:polysaccharide biosynthetic process"/>
    <property type="evidence" value="ECO:0007669"/>
    <property type="project" value="TreeGrafter"/>
</dbReference>